<feature type="signal peptide" evidence="3">
    <location>
        <begin position="1"/>
        <end position="26"/>
    </location>
</feature>
<dbReference type="InterPro" id="IPR050490">
    <property type="entry name" value="Bact_solute-bd_prot1"/>
</dbReference>
<feature type="chain" id="PRO_5045409882" evidence="3">
    <location>
        <begin position="27"/>
        <end position="424"/>
    </location>
</feature>
<comment type="caution">
    <text evidence="4">The sequence shown here is derived from an EMBL/GenBank/DDBJ whole genome shotgun (WGS) entry which is preliminary data.</text>
</comment>
<dbReference type="Pfam" id="PF13416">
    <property type="entry name" value="SBP_bac_8"/>
    <property type="match status" value="1"/>
</dbReference>
<dbReference type="Proteomes" id="UP001230156">
    <property type="component" value="Unassembled WGS sequence"/>
</dbReference>
<dbReference type="SUPFAM" id="SSF53850">
    <property type="entry name" value="Periplasmic binding protein-like II"/>
    <property type="match status" value="1"/>
</dbReference>
<comment type="similarity">
    <text evidence="2">Belongs to the bacterial solute-binding protein 1 family.</text>
</comment>
<dbReference type="EMBL" id="JAUYVI010000009">
    <property type="protein sequence ID" value="MDQ7251058.1"/>
    <property type="molecule type" value="Genomic_DNA"/>
</dbReference>
<evidence type="ECO:0000313" key="4">
    <source>
        <dbReference type="EMBL" id="MDQ7251058.1"/>
    </source>
</evidence>
<evidence type="ECO:0000313" key="5">
    <source>
        <dbReference type="Proteomes" id="UP001230156"/>
    </source>
</evidence>
<keyword evidence="5" id="KW-1185">Reference proteome</keyword>
<proteinExistence type="inferred from homology"/>
<sequence>MKFTRRKLLLATAAGFMAAPTILARADDKVTLRVTHGAPTYLKMLGALKDAFNAQDPNLAVEFVTDGDNWDPLLQNTLREAVVGDLPDGTWQSITYAPLLARRGLAQPLTALAAETKDLQTLGIARPLAEATMLDGKVYAVPFGTTIPVVYYNMDLLRKAGYQAQELPKTWDEIIAIGKKVLALDPKINGGYFEYGSTNAWLFQNLLASHGGRMMQPGGTDIAFNGAEGLKSLEVLWQFGEINTVDMTIEQSRQAFNAGASGIQVRTASGIGAVAKAAAGHFELGIGEFPIPASGGRLVGAGHSFIMFTKDRRRQEAFTKFARFAAGPAGQSILAANTGYLPVNTDLLNDPKFIADYFQKNPYHRPVLAKLGVTGDQYSFPSDNTVKIVEMMSEEMRQVLVHQVQPADALKTMADQARSLLQKA</sequence>
<evidence type="ECO:0000256" key="1">
    <source>
        <dbReference type="ARBA" id="ARBA00004418"/>
    </source>
</evidence>
<gene>
    <name evidence="4" type="ORF">Q8A70_25450</name>
</gene>
<evidence type="ECO:0000256" key="3">
    <source>
        <dbReference type="SAM" id="SignalP"/>
    </source>
</evidence>
<reference evidence="5" key="1">
    <citation type="submission" date="2023-08" db="EMBL/GenBank/DDBJ databases">
        <title>Rhodospirillaceae gen. nov., a novel taxon isolated from the Yangtze River Yuezi River estuary sludge.</title>
        <authorList>
            <person name="Ruan L."/>
        </authorList>
    </citation>
    <scope>NUCLEOTIDE SEQUENCE [LARGE SCALE GENOMIC DNA]</scope>
    <source>
        <strain evidence="5">R-7</strain>
    </source>
</reference>
<comment type="subcellular location">
    <subcellularLocation>
        <location evidence="1">Periplasm</location>
    </subcellularLocation>
</comment>
<protein>
    <submittedName>
        <fullName evidence="4">Extracellular solute-binding protein</fullName>
    </submittedName>
</protein>
<dbReference type="PANTHER" id="PTHR43649">
    <property type="entry name" value="ARABINOSE-BINDING PROTEIN-RELATED"/>
    <property type="match status" value="1"/>
</dbReference>
<keyword evidence="3" id="KW-0732">Signal</keyword>
<evidence type="ECO:0000256" key="2">
    <source>
        <dbReference type="ARBA" id="ARBA00008520"/>
    </source>
</evidence>
<dbReference type="Gene3D" id="3.40.190.10">
    <property type="entry name" value="Periplasmic binding protein-like II"/>
    <property type="match status" value="1"/>
</dbReference>
<accession>A0ABU0YTL5</accession>
<organism evidence="4 5">
    <name type="scientific">Dongia sedimenti</name>
    <dbReference type="NCBI Taxonomy" id="3064282"/>
    <lineage>
        <taxon>Bacteria</taxon>
        <taxon>Pseudomonadati</taxon>
        <taxon>Pseudomonadota</taxon>
        <taxon>Alphaproteobacteria</taxon>
        <taxon>Rhodospirillales</taxon>
        <taxon>Dongiaceae</taxon>
        <taxon>Dongia</taxon>
    </lineage>
</organism>
<name>A0ABU0YTL5_9PROT</name>
<dbReference type="RefSeq" id="WP_379961053.1">
    <property type="nucleotide sequence ID" value="NZ_JAUYVI010000009.1"/>
</dbReference>
<dbReference type="InterPro" id="IPR006059">
    <property type="entry name" value="SBP"/>
</dbReference>
<dbReference type="PANTHER" id="PTHR43649:SF30">
    <property type="entry name" value="ABC TRANSPORTER SUBSTRATE-BINDING PROTEIN"/>
    <property type="match status" value="1"/>
</dbReference>